<accession>A0A6I2GEE2</accession>
<evidence type="ECO:0000256" key="5">
    <source>
        <dbReference type="ARBA" id="ARBA00022989"/>
    </source>
</evidence>
<feature type="transmembrane region" description="Helical" evidence="8">
    <location>
        <begin position="447"/>
        <end position="469"/>
    </location>
</feature>
<evidence type="ECO:0000313" key="9">
    <source>
        <dbReference type="EMBL" id="MRI86217.1"/>
    </source>
</evidence>
<organism evidence="9 10">
    <name type="scientific">Fundicoccus ignavus</name>
    <dbReference type="NCBI Taxonomy" id="2664442"/>
    <lineage>
        <taxon>Bacteria</taxon>
        <taxon>Bacillati</taxon>
        <taxon>Bacillota</taxon>
        <taxon>Bacilli</taxon>
        <taxon>Lactobacillales</taxon>
        <taxon>Aerococcaceae</taxon>
        <taxon>Fundicoccus</taxon>
    </lineage>
</organism>
<dbReference type="GO" id="GO:0016471">
    <property type="term" value="C:vacuolar proton-transporting V-type ATPase complex"/>
    <property type="evidence" value="ECO:0007669"/>
    <property type="project" value="TreeGrafter"/>
</dbReference>
<proteinExistence type="inferred from homology"/>
<keyword evidence="7 8" id="KW-0472">Membrane</keyword>
<keyword evidence="4 8" id="KW-0812">Transmembrane</keyword>
<keyword evidence="3" id="KW-0813">Transport</keyword>
<evidence type="ECO:0000256" key="3">
    <source>
        <dbReference type="ARBA" id="ARBA00022448"/>
    </source>
</evidence>
<evidence type="ECO:0000256" key="1">
    <source>
        <dbReference type="ARBA" id="ARBA00004141"/>
    </source>
</evidence>
<name>A0A6I2GEE2_9LACT</name>
<protein>
    <submittedName>
        <fullName evidence="9">V-type ATP synthase subunit I</fullName>
    </submittedName>
</protein>
<evidence type="ECO:0000256" key="2">
    <source>
        <dbReference type="ARBA" id="ARBA00009904"/>
    </source>
</evidence>
<evidence type="ECO:0000256" key="7">
    <source>
        <dbReference type="ARBA" id="ARBA00023136"/>
    </source>
</evidence>
<feature type="transmembrane region" description="Helical" evidence="8">
    <location>
        <begin position="481"/>
        <end position="505"/>
    </location>
</feature>
<comment type="caution">
    <text evidence="9">The sequence shown here is derived from an EMBL/GenBank/DDBJ whole genome shotgun (WGS) entry which is preliminary data.</text>
</comment>
<dbReference type="InterPro" id="IPR002490">
    <property type="entry name" value="V-ATPase_116kDa_su"/>
</dbReference>
<dbReference type="Proteomes" id="UP000430975">
    <property type="component" value="Unassembled WGS sequence"/>
</dbReference>
<sequence>MGIARMKKLTLLAEQKEKDNVLLAMQEMHNIEVISLREVLEKDEVPLLDGLYFEESKETVGQLTQNLQDIRYAISFLDQYVPKASLFKSMKKKRPVYSLADLEIKVAEKDFKTLLHRVDYMEQTLLSLEEDLNELKKEEEFFRQWQHLEFMPSETTALPHFNIQVGTVENERAQLFEDRLNELDSAYAEDIYQSRDTWGFLVVVRADEVDESKEILQQNGFQPLKYSYSDLPKEELKANLAKQKQILEKIAEEKESLKFYRDTRDHLRLTEEYFYNKREREKAKELMVNHEFVFVISGWTEADKIDSHIEHIEQNCDNQAIAFFQFDVEDEEIDDVPTVLNNPALVKPFESITSQFGLPKYDGFDPTPWYYPFHIAFFGMMSADLGYGLLLWLATWYALKYFELSKGMKSSLQLFNQLSYGTMAFGLVFGSFMGLDLPFRVMNLTDNVITVMGISVALGIIHMLLGYGIKIYLAMKEKDYVSAYLDGAQWALILLGVSVIGLNMAFFNIDWLMTAGIVLILGNVLGMFLVKIFSNKNKLAGVGQAAFGIMDVASMVGDLVSYTRLTALAVSGANIGMAFNLILGLLPPLARFSIGVILFVLLHALNIFITYLGAYVHTMRLEYVEFFGKFFDGGGKEFKPLKTLEKYIWTK</sequence>
<keyword evidence="10" id="KW-1185">Reference proteome</keyword>
<keyword evidence="6" id="KW-0406">Ion transport</keyword>
<comment type="subcellular location">
    <subcellularLocation>
        <location evidence="1">Membrane</location>
        <topology evidence="1">Multi-pass membrane protein</topology>
    </subcellularLocation>
</comment>
<gene>
    <name evidence="9" type="ORF">GIY09_10205</name>
</gene>
<dbReference type="GO" id="GO:0007035">
    <property type="term" value="P:vacuolar acidification"/>
    <property type="evidence" value="ECO:0007669"/>
    <property type="project" value="TreeGrafter"/>
</dbReference>
<dbReference type="PANTHER" id="PTHR11629:SF63">
    <property type="entry name" value="V-TYPE PROTON ATPASE SUBUNIT A"/>
    <property type="match status" value="1"/>
</dbReference>
<dbReference type="RefSeq" id="WP_153863923.1">
    <property type="nucleotide sequence ID" value="NZ_WJQS01000010.1"/>
</dbReference>
<dbReference type="AlphaFoldDB" id="A0A6I2GEE2"/>
<feature type="transmembrane region" description="Helical" evidence="8">
    <location>
        <begin position="369"/>
        <end position="393"/>
    </location>
</feature>
<evidence type="ECO:0000256" key="4">
    <source>
        <dbReference type="ARBA" id="ARBA00022692"/>
    </source>
</evidence>
<dbReference type="GO" id="GO:0046961">
    <property type="term" value="F:proton-transporting ATPase activity, rotational mechanism"/>
    <property type="evidence" value="ECO:0007669"/>
    <property type="project" value="InterPro"/>
</dbReference>
<evidence type="ECO:0000256" key="8">
    <source>
        <dbReference type="SAM" id="Phobius"/>
    </source>
</evidence>
<keyword evidence="5 8" id="KW-1133">Transmembrane helix</keyword>
<feature type="transmembrane region" description="Helical" evidence="8">
    <location>
        <begin position="592"/>
        <end position="614"/>
    </location>
</feature>
<feature type="transmembrane region" description="Helical" evidence="8">
    <location>
        <begin position="565"/>
        <end position="586"/>
    </location>
</feature>
<reference evidence="9 10" key="1">
    <citation type="submission" date="2019-11" db="EMBL/GenBank/DDBJ databases">
        <title>Characterisation of Fundicoccus ignavus gen. nov. sp. nov., a novel genus of the family Aerococcaceae isolated from bulk tank milk.</title>
        <authorList>
            <person name="Siebert A."/>
            <person name="Huptas C."/>
            <person name="Wenning M."/>
            <person name="Scherer S."/>
            <person name="Doll E.V."/>
        </authorList>
    </citation>
    <scope>NUCLEOTIDE SEQUENCE [LARGE SCALE GENOMIC DNA]</scope>
    <source>
        <strain evidence="9 10">WS4759</strain>
    </source>
</reference>
<dbReference type="GO" id="GO:0033179">
    <property type="term" value="C:proton-transporting V-type ATPase, V0 domain"/>
    <property type="evidence" value="ECO:0007669"/>
    <property type="project" value="InterPro"/>
</dbReference>
<evidence type="ECO:0000256" key="6">
    <source>
        <dbReference type="ARBA" id="ARBA00023065"/>
    </source>
</evidence>
<dbReference type="GO" id="GO:0051117">
    <property type="term" value="F:ATPase binding"/>
    <property type="evidence" value="ECO:0007669"/>
    <property type="project" value="TreeGrafter"/>
</dbReference>
<feature type="transmembrane region" description="Helical" evidence="8">
    <location>
        <begin position="511"/>
        <end position="530"/>
    </location>
</feature>
<dbReference type="EMBL" id="WJQS01000010">
    <property type="protein sequence ID" value="MRI86217.1"/>
    <property type="molecule type" value="Genomic_DNA"/>
</dbReference>
<feature type="transmembrane region" description="Helical" evidence="8">
    <location>
        <begin position="414"/>
        <end position="435"/>
    </location>
</feature>
<dbReference type="PANTHER" id="PTHR11629">
    <property type="entry name" value="VACUOLAR PROTON ATPASES"/>
    <property type="match status" value="1"/>
</dbReference>
<comment type="similarity">
    <text evidence="2">Belongs to the V-ATPase 116 kDa subunit family.</text>
</comment>
<evidence type="ECO:0000313" key="10">
    <source>
        <dbReference type="Proteomes" id="UP000430975"/>
    </source>
</evidence>